<feature type="transmembrane region" description="Helical" evidence="1">
    <location>
        <begin position="6"/>
        <end position="24"/>
    </location>
</feature>
<name>A0A975AHZ3_9FIRM</name>
<keyword evidence="3" id="KW-1185">Reference proteome</keyword>
<dbReference type="InterPro" id="IPR009693">
    <property type="entry name" value="Glucitol_operon_activator"/>
</dbReference>
<protein>
    <submittedName>
        <fullName evidence="2">Transcriptional regulator GutM</fullName>
    </submittedName>
</protein>
<accession>A0A975AHZ3</accession>
<evidence type="ECO:0000313" key="3">
    <source>
        <dbReference type="Proteomes" id="UP000663499"/>
    </source>
</evidence>
<dbReference type="KEGG" id="alka:J0B03_02380"/>
<dbReference type="Pfam" id="PF06923">
    <property type="entry name" value="GutM"/>
    <property type="match status" value="1"/>
</dbReference>
<organism evidence="2 3">
    <name type="scientific">Alkalibacter rhizosphaerae</name>
    <dbReference type="NCBI Taxonomy" id="2815577"/>
    <lineage>
        <taxon>Bacteria</taxon>
        <taxon>Bacillati</taxon>
        <taxon>Bacillota</taxon>
        <taxon>Clostridia</taxon>
        <taxon>Eubacteriales</taxon>
        <taxon>Eubacteriaceae</taxon>
        <taxon>Alkalibacter</taxon>
    </lineage>
</organism>
<gene>
    <name evidence="2" type="ORF">J0B03_02380</name>
</gene>
<sequence length="145" mass="16402">MDNMVKLVFVFFGMMVVQGGMTFFQIKNYQKNAKEIRMIGDMLVGQAKGGFKPGCIVMMALDPDGNILETRCMLGRTVLHKFKVIHDFDGRNVFETDPWVKKIKSEQLKKAVKTAITTMMEQLEAKKLADLEALEDETSTDSVTE</sequence>
<keyword evidence="1" id="KW-0472">Membrane</keyword>
<dbReference type="Proteomes" id="UP000663499">
    <property type="component" value="Chromosome"/>
</dbReference>
<dbReference type="EMBL" id="CP071444">
    <property type="protein sequence ID" value="QSX08947.1"/>
    <property type="molecule type" value="Genomic_DNA"/>
</dbReference>
<evidence type="ECO:0000256" key="1">
    <source>
        <dbReference type="SAM" id="Phobius"/>
    </source>
</evidence>
<reference evidence="2" key="1">
    <citation type="submission" date="2021-03" db="EMBL/GenBank/DDBJ databases">
        <title>Alkalibacter marinus sp. nov., isolated from tidal flat sediment.</title>
        <authorList>
            <person name="Namirimu T."/>
            <person name="Yang J.-A."/>
            <person name="Yang S.-H."/>
            <person name="Kim Y.-J."/>
            <person name="Kwon K.K."/>
        </authorList>
    </citation>
    <scope>NUCLEOTIDE SEQUENCE</scope>
    <source>
        <strain evidence="2">ES005</strain>
    </source>
</reference>
<keyword evidence="1" id="KW-1133">Transmembrane helix</keyword>
<evidence type="ECO:0000313" key="2">
    <source>
        <dbReference type="EMBL" id="QSX08947.1"/>
    </source>
</evidence>
<keyword evidence="1" id="KW-0812">Transmembrane</keyword>
<dbReference type="RefSeq" id="WP_207300288.1">
    <property type="nucleotide sequence ID" value="NZ_CP071444.1"/>
</dbReference>
<proteinExistence type="predicted"/>
<dbReference type="AlphaFoldDB" id="A0A975AHZ3"/>